<sequence>MPCSAKIEVDKLFNSLPPALNFPTSIKVMERFNTLPRTKFWVTYSPVNTVINFLSIMSFLNTTAAFSHRTPLPPTVTLDKALKVFRNHDILIRLDPEFASYETLPASIDTSKPSNPATKHYKVTDHMHTLPAGLWDTTVSFHADITDLDNGVEWMITAPLGLTQRSLWTVTKNEEPQEGEGEWVLTEDVEIKCSRLLIGTVKGKSEESWRGVHERFLGHVLKVEA</sequence>
<protein>
    <recommendedName>
        <fullName evidence="1">DUF7053 domain-containing protein</fullName>
    </recommendedName>
</protein>
<accession>A0A8H3Z913</accession>
<organism evidence="2 3">
    <name type="scientific">Venturia inaequalis</name>
    <name type="common">Apple scab fungus</name>
    <dbReference type="NCBI Taxonomy" id="5025"/>
    <lineage>
        <taxon>Eukaryota</taxon>
        <taxon>Fungi</taxon>
        <taxon>Dikarya</taxon>
        <taxon>Ascomycota</taxon>
        <taxon>Pezizomycotina</taxon>
        <taxon>Dothideomycetes</taxon>
        <taxon>Pleosporomycetidae</taxon>
        <taxon>Venturiales</taxon>
        <taxon>Venturiaceae</taxon>
        <taxon>Venturia</taxon>
    </lineage>
</organism>
<feature type="domain" description="DUF7053" evidence="1">
    <location>
        <begin position="62"/>
        <end position="219"/>
    </location>
</feature>
<dbReference type="Pfam" id="PF23155">
    <property type="entry name" value="DUF7053"/>
    <property type="match status" value="1"/>
</dbReference>
<dbReference type="EMBL" id="WNWQ01000012">
    <property type="protein sequence ID" value="KAE9984867.1"/>
    <property type="molecule type" value="Genomic_DNA"/>
</dbReference>
<gene>
    <name evidence="2" type="ORF">BLS_000950</name>
</gene>
<evidence type="ECO:0000313" key="3">
    <source>
        <dbReference type="Proteomes" id="UP000433883"/>
    </source>
</evidence>
<name>A0A8H3Z913_VENIN</name>
<dbReference type="Proteomes" id="UP000433883">
    <property type="component" value="Unassembled WGS sequence"/>
</dbReference>
<evidence type="ECO:0000313" key="2">
    <source>
        <dbReference type="EMBL" id="KAE9984867.1"/>
    </source>
</evidence>
<reference evidence="2 3" key="1">
    <citation type="submission" date="2019-11" db="EMBL/GenBank/DDBJ databases">
        <title>Venturia inaequalis Genome Resource.</title>
        <authorList>
            <person name="Lichtner F.J."/>
        </authorList>
    </citation>
    <scope>NUCLEOTIDE SEQUENCE [LARGE SCALE GENOMIC DNA]</scope>
    <source>
        <strain evidence="2">Bline_iso_100314</strain>
    </source>
</reference>
<dbReference type="AlphaFoldDB" id="A0A8H3Z913"/>
<dbReference type="PANTHER" id="PTHR38117:SF1">
    <property type="entry name" value="DUF3074 DOMAIN-CONTAINING PROTEIN"/>
    <property type="match status" value="1"/>
</dbReference>
<evidence type="ECO:0000259" key="1">
    <source>
        <dbReference type="Pfam" id="PF23155"/>
    </source>
</evidence>
<dbReference type="PANTHER" id="PTHR38117">
    <property type="entry name" value="NACHT AND WD40 DOMAIN PROTEIN"/>
    <property type="match status" value="1"/>
</dbReference>
<proteinExistence type="predicted"/>
<dbReference type="InterPro" id="IPR055481">
    <property type="entry name" value="DUF7053"/>
</dbReference>
<comment type="caution">
    <text evidence="2">The sequence shown here is derived from an EMBL/GenBank/DDBJ whole genome shotgun (WGS) entry which is preliminary data.</text>
</comment>